<evidence type="ECO:0000256" key="4">
    <source>
        <dbReference type="ARBA" id="ARBA00011738"/>
    </source>
</evidence>
<dbReference type="Proteomes" id="UP000193560">
    <property type="component" value="Unassembled WGS sequence"/>
</dbReference>
<evidence type="ECO:0000256" key="8">
    <source>
        <dbReference type="ARBA" id="ARBA00022977"/>
    </source>
</evidence>
<dbReference type="Gene3D" id="3.40.190.10">
    <property type="entry name" value="Periplasmic binding protein-like II"/>
    <property type="match status" value="2"/>
</dbReference>
<keyword evidence="9 11" id="KW-0408">Iron</keyword>
<dbReference type="InterPro" id="IPR027939">
    <property type="entry name" value="NMT1/THI5"/>
</dbReference>
<organism evidence="13 14">
    <name type="scientific">Absidia repens</name>
    <dbReference type="NCBI Taxonomy" id="90262"/>
    <lineage>
        <taxon>Eukaryota</taxon>
        <taxon>Fungi</taxon>
        <taxon>Fungi incertae sedis</taxon>
        <taxon>Mucoromycota</taxon>
        <taxon>Mucoromycotina</taxon>
        <taxon>Mucoromycetes</taxon>
        <taxon>Mucorales</taxon>
        <taxon>Cunninghamellaceae</taxon>
        <taxon>Absidia</taxon>
    </lineage>
</organism>
<dbReference type="CDD" id="cd13650">
    <property type="entry name" value="PBP2_THI5"/>
    <property type="match status" value="1"/>
</dbReference>
<dbReference type="PANTHER" id="PTHR31528">
    <property type="entry name" value="4-AMINO-5-HYDROXYMETHYL-2-METHYLPYRIMIDINE PHOSPHATE SYNTHASE THI11-RELATED"/>
    <property type="match status" value="1"/>
</dbReference>
<name>A0A1X2I4S9_9FUNG</name>
<dbReference type="SUPFAM" id="SSF53850">
    <property type="entry name" value="Periplasmic binding protein-like II"/>
    <property type="match status" value="1"/>
</dbReference>
<comment type="function">
    <text evidence="1 11">Responsible for the formation of the pyrimidine heterocycle in the thiamine biosynthesis pathway. Catalyzes the formation of hydroxymethylpyrimidine phosphate (HMP-P) from histidine and pyridoxal phosphate (PLP). The protein uses PLP and the active site histidine to form HMP-P, generating an inactive enzyme. The enzyme can only undergo a single turnover, which suggests it is a suicide enzyme.</text>
</comment>
<dbReference type="STRING" id="90262.A0A1X2I4S9"/>
<evidence type="ECO:0000256" key="9">
    <source>
        <dbReference type="ARBA" id="ARBA00023004"/>
    </source>
</evidence>
<keyword evidence="7 11" id="KW-0663">Pyridoxal phosphate</keyword>
<evidence type="ECO:0000313" key="14">
    <source>
        <dbReference type="Proteomes" id="UP000193560"/>
    </source>
</evidence>
<evidence type="ECO:0000256" key="7">
    <source>
        <dbReference type="ARBA" id="ARBA00022898"/>
    </source>
</evidence>
<evidence type="ECO:0000256" key="2">
    <source>
        <dbReference type="ARBA" id="ARBA00004948"/>
    </source>
</evidence>
<evidence type="ECO:0000256" key="5">
    <source>
        <dbReference type="ARBA" id="ARBA00022679"/>
    </source>
</evidence>
<proteinExistence type="inferred from homology"/>
<dbReference type="UniPathway" id="UPA00060"/>
<evidence type="ECO:0000256" key="11">
    <source>
        <dbReference type="RuleBase" id="RU367015"/>
    </source>
</evidence>
<comment type="cofactor">
    <cofactor evidence="11">
        <name>Fe cation</name>
        <dbReference type="ChEBI" id="CHEBI:24875"/>
    </cofactor>
</comment>
<evidence type="ECO:0000256" key="3">
    <source>
        <dbReference type="ARBA" id="ARBA00009406"/>
    </source>
</evidence>
<evidence type="ECO:0000256" key="6">
    <source>
        <dbReference type="ARBA" id="ARBA00022723"/>
    </source>
</evidence>
<evidence type="ECO:0000259" key="12">
    <source>
        <dbReference type="Pfam" id="PF09084"/>
    </source>
</evidence>
<protein>
    <recommendedName>
        <fullName evidence="11">4-amino-5-hydroxymethyl-2-methylpyrimidine phosphate synthase</fullName>
        <shortName evidence="11">HMP-P synthase</shortName>
        <shortName evidence="11">Hydroxymethylpyrimidine phosphate synthase</shortName>
    </recommendedName>
</protein>
<dbReference type="OrthoDB" id="434407at2759"/>
<dbReference type="Pfam" id="PF09084">
    <property type="entry name" value="NMT1"/>
    <property type="match status" value="1"/>
</dbReference>
<dbReference type="GO" id="GO:0016740">
    <property type="term" value="F:transferase activity"/>
    <property type="evidence" value="ECO:0007669"/>
    <property type="project" value="UniProtKB-KW"/>
</dbReference>
<dbReference type="GO" id="GO:0009228">
    <property type="term" value="P:thiamine biosynthetic process"/>
    <property type="evidence" value="ECO:0007669"/>
    <property type="project" value="UniProtKB-UniRule"/>
</dbReference>
<keyword evidence="6" id="KW-0479">Metal-binding</keyword>
<comment type="subunit">
    <text evidence="4 11">Homodimer.</text>
</comment>
<comment type="caution">
    <text evidence="13">The sequence shown here is derived from an EMBL/GenBank/DDBJ whole genome shotgun (WGS) entry which is preliminary data.</text>
</comment>
<dbReference type="PANTHER" id="PTHR31528:SF1">
    <property type="entry name" value="4-AMINO-5-HYDROXYMETHYL-2-METHYLPYRIMIDINE PHOSPHATE SYNTHASE THI11-RELATED"/>
    <property type="match status" value="1"/>
</dbReference>
<keyword evidence="5" id="KW-0808">Transferase</keyword>
<dbReference type="AlphaFoldDB" id="A0A1X2I4S9"/>
<dbReference type="GO" id="GO:0046872">
    <property type="term" value="F:metal ion binding"/>
    <property type="evidence" value="ECO:0007669"/>
    <property type="project" value="UniProtKB-KW"/>
</dbReference>
<sequence>MSTEKISFLLNWHATPYHLPLFLADKLGYFADEGVQVAIIEPNNPSDVTEMIGAGKADLGFKAMIHTIAGKARGFPIQSIGTLLDEPFTGVIHLKHKSGIDGSFESLRGKRIGYVGEFGKIQVDDLAKQYGMHPGVDYTAVRVGMNVTKSLQDGVIDAGIGLENVQMVELEEWSVQQGRSADDVQMLRIDELADLGCCCFCSILFIGNDNFIQNNPTKVTKFMKAIKRATDYMFAQPAEAYDHFVEIKPWMNNIVNRKIYQRSFRYMSRDLKNVPRDWNKVTNYCKRLAIVDDAFVQNQTNQYLSWDLLPESAPGFIHPTIDTGVLPPAVPVVTEEFTRSACCQVPVKTATTTVA</sequence>
<reference evidence="13 14" key="1">
    <citation type="submission" date="2016-07" db="EMBL/GenBank/DDBJ databases">
        <title>Pervasive Adenine N6-methylation of Active Genes in Fungi.</title>
        <authorList>
            <consortium name="DOE Joint Genome Institute"/>
            <person name="Mondo S.J."/>
            <person name="Dannebaum R.O."/>
            <person name="Kuo R.C."/>
            <person name="Labutti K."/>
            <person name="Haridas S."/>
            <person name="Kuo A."/>
            <person name="Salamov A."/>
            <person name="Ahrendt S.R."/>
            <person name="Lipzen A."/>
            <person name="Sullivan W."/>
            <person name="Andreopoulos W.B."/>
            <person name="Clum A."/>
            <person name="Lindquist E."/>
            <person name="Daum C."/>
            <person name="Ramamoorthy G.K."/>
            <person name="Gryganskyi A."/>
            <person name="Culley D."/>
            <person name="Magnuson J.K."/>
            <person name="James T.Y."/>
            <person name="O'Malley M.A."/>
            <person name="Stajich J.E."/>
            <person name="Spatafora J.W."/>
            <person name="Visel A."/>
            <person name="Grigoriev I.V."/>
        </authorList>
    </citation>
    <scope>NUCLEOTIDE SEQUENCE [LARGE SCALE GENOMIC DNA]</scope>
    <source>
        <strain evidence="13 14">NRRL 1336</strain>
    </source>
</reference>
<accession>A0A1X2I4S9</accession>
<feature type="domain" description="SsuA/THI5-like" evidence="12">
    <location>
        <begin position="16"/>
        <end position="240"/>
    </location>
</feature>
<dbReference type="GO" id="GO:0009229">
    <property type="term" value="P:thiamine diphosphate biosynthetic process"/>
    <property type="evidence" value="ECO:0007669"/>
    <property type="project" value="UniProtKB-UniRule"/>
</dbReference>
<dbReference type="EMBL" id="MCGE01000028">
    <property type="protein sequence ID" value="ORZ09260.1"/>
    <property type="molecule type" value="Genomic_DNA"/>
</dbReference>
<evidence type="ECO:0000313" key="13">
    <source>
        <dbReference type="EMBL" id="ORZ09260.1"/>
    </source>
</evidence>
<keyword evidence="8 11" id="KW-0784">Thiamine biosynthesis</keyword>
<evidence type="ECO:0000256" key="10">
    <source>
        <dbReference type="ARBA" id="ARBA00048179"/>
    </source>
</evidence>
<comment type="catalytic activity">
    <reaction evidence="10">
        <text>N(6)-(pyridoxal phosphate)-L-lysyl-[4-amino-5-hydroxymethyl-2-methylpyrimidine phosphate synthase] + L-histidyl-[4-amino-5-hydroxymethyl-2-methylpyrimidine phosphate synthase] + 2 Fe(3+) + 4 H2O = L-lysyl-[4-amino-5-hydroxymethyl-2-methylpyrimidine phosphate synthase] + (2S)-2-amino-5-hydroxy-4-oxopentanoyl-[4-amino-5-hydroxymethyl-2-methylpyrimidine phosphate synthase] + 4-amino-2-methyl-5-(phosphooxymethyl)pyrimidine + 3-oxopropanoate + 2 Fe(2+) + 2 H(+)</text>
        <dbReference type="Rhea" id="RHEA:65756"/>
        <dbReference type="Rhea" id="RHEA-COMP:16892"/>
        <dbReference type="Rhea" id="RHEA-COMP:16893"/>
        <dbReference type="Rhea" id="RHEA-COMP:16894"/>
        <dbReference type="Rhea" id="RHEA-COMP:16895"/>
        <dbReference type="ChEBI" id="CHEBI:15377"/>
        <dbReference type="ChEBI" id="CHEBI:15378"/>
        <dbReference type="ChEBI" id="CHEBI:29033"/>
        <dbReference type="ChEBI" id="CHEBI:29034"/>
        <dbReference type="ChEBI" id="CHEBI:29969"/>
        <dbReference type="ChEBI" id="CHEBI:29979"/>
        <dbReference type="ChEBI" id="CHEBI:33190"/>
        <dbReference type="ChEBI" id="CHEBI:58354"/>
        <dbReference type="ChEBI" id="CHEBI:143915"/>
        <dbReference type="ChEBI" id="CHEBI:157692"/>
    </reaction>
    <physiologicalReaction direction="left-to-right" evidence="10">
        <dbReference type="Rhea" id="RHEA:65757"/>
    </physiologicalReaction>
</comment>
<comment type="pathway">
    <text evidence="2 11">Cofactor biosynthesis; thiamine diphosphate biosynthesis.</text>
</comment>
<dbReference type="InterPro" id="IPR015168">
    <property type="entry name" value="SsuA/THI5"/>
</dbReference>
<keyword evidence="14" id="KW-1185">Reference proteome</keyword>
<evidence type="ECO:0000256" key="1">
    <source>
        <dbReference type="ARBA" id="ARBA00003469"/>
    </source>
</evidence>
<gene>
    <name evidence="13" type="ORF">BCR42DRAFT_424058</name>
</gene>
<comment type="similarity">
    <text evidence="3 11">Belongs to the NMT1/THI5 family.</text>
</comment>